<gene>
    <name evidence="4" type="ORF">EDC56_2885</name>
</gene>
<feature type="domain" description="NAD-dependent epimerase/dehydratase" evidence="2">
    <location>
        <begin position="22"/>
        <end position="235"/>
    </location>
</feature>
<dbReference type="Pfam" id="PF08338">
    <property type="entry name" value="DUF1731"/>
    <property type="match status" value="1"/>
</dbReference>
<dbReference type="InterPro" id="IPR036291">
    <property type="entry name" value="NAD(P)-bd_dom_sf"/>
</dbReference>
<organism evidence="4 5">
    <name type="scientific">Sinobacterium caligoides</name>
    <dbReference type="NCBI Taxonomy" id="933926"/>
    <lineage>
        <taxon>Bacteria</taxon>
        <taxon>Pseudomonadati</taxon>
        <taxon>Pseudomonadota</taxon>
        <taxon>Gammaproteobacteria</taxon>
        <taxon>Cellvibrionales</taxon>
        <taxon>Spongiibacteraceae</taxon>
        <taxon>Sinobacterium</taxon>
    </lineage>
</organism>
<evidence type="ECO:0008006" key="6">
    <source>
        <dbReference type="Google" id="ProtNLM"/>
    </source>
</evidence>
<reference evidence="4 5" key="1">
    <citation type="submission" date="2018-11" db="EMBL/GenBank/DDBJ databases">
        <title>Genomic Encyclopedia of Type Strains, Phase IV (KMG-IV): sequencing the most valuable type-strain genomes for metagenomic binning, comparative biology and taxonomic classification.</title>
        <authorList>
            <person name="Goeker M."/>
        </authorList>
    </citation>
    <scope>NUCLEOTIDE SEQUENCE [LARGE SCALE GENOMIC DNA]</scope>
    <source>
        <strain evidence="4 5">DSM 100316</strain>
    </source>
</reference>
<dbReference type="PANTHER" id="PTHR11092:SF0">
    <property type="entry name" value="EPIMERASE FAMILY PROTEIN SDR39U1"/>
    <property type="match status" value="1"/>
</dbReference>
<evidence type="ECO:0000313" key="4">
    <source>
        <dbReference type="EMBL" id="ROS00247.1"/>
    </source>
</evidence>
<dbReference type="InterPro" id="IPR013549">
    <property type="entry name" value="DUF1731"/>
</dbReference>
<evidence type="ECO:0000313" key="5">
    <source>
        <dbReference type="Proteomes" id="UP000275394"/>
    </source>
</evidence>
<dbReference type="Gene3D" id="3.40.50.720">
    <property type="entry name" value="NAD(P)-binding Rossmann-like Domain"/>
    <property type="match status" value="1"/>
</dbReference>
<sequence>MLQVEALSVSCFERYRGDRKNILLSGGTGFIGSRLVPVLVALGHRVTVLTRSAKRVQGEAASSLCYVTDLSSLGDDFAVDVVINLAGESLAAHRWNKQRKAQFIASRLQVTEQLQQLVQRLQKKPEVWINASAIGFYGPHGDEVLTEEGAVVEGYSHGLCAVWERAAQRIEEEGVRVCILRIGMVLGEGGGPLQELKQPFTKGVAAQIGDGKQWVSWVHRDDIVSMLLFLMTKPACHGCFNGTAPLPVTNAQLTELMAEHYRILLRCRMPGWLLKLAVGELAEEVLLTGQRVVPQKLEAAGFLFLYRDLGSALTALLTQPAE</sequence>
<dbReference type="RefSeq" id="WP_123713220.1">
    <property type="nucleotide sequence ID" value="NZ_RKHR01000005.1"/>
</dbReference>
<dbReference type="Pfam" id="PF01370">
    <property type="entry name" value="Epimerase"/>
    <property type="match status" value="1"/>
</dbReference>
<proteinExistence type="inferred from homology"/>
<protein>
    <recommendedName>
        <fullName evidence="6">TIGR01777 family protein</fullName>
    </recommendedName>
</protein>
<dbReference type="OrthoDB" id="9801773at2"/>
<dbReference type="SUPFAM" id="SSF51735">
    <property type="entry name" value="NAD(P)-binding Rossmann-fold domains"/>
    <property type="match status" value="1"/>
</dbReference>
<dbReference type="PANTHER" id="PTHR11092">
    <property type="entry name" value="SUGAR NUCLEOTIDE EPIMERASE RELATED"/>
    <property type="match status" value="1"/>
</dbReference>
<accession>A0A3N2DKD1</accession>
<dbReference type="Proteomes" id="UP000275394">
    <property type="component" value="Unassembled WGS sequence"/>
</dbReference>
<dbReference type="EMBL" id="RKHR01000005">
    <property type="protein sequence ID" value="ROS00247.1"/>
    <property type="molecule type" value="Genomic_DNA"/>
</dbReference>
<feature type="domain" description="DUF1731" evidence="3">
    <location>
        <begin position="269"/>
        <end position="316"/>
    </location>
</feature>
<dbReference type="NCBIfam" id="TIGR01777">
    <property type="entry name" value="yfcH"/>
    <property type="match status" value="1"/>
</dbReference>
<comment type="similarity">
    <text evidence="1">Belongs to the NAD(P)-dependent epimerase/dehydratase family. SDR39U1 subfamily.</text>
</comment>
<keyword evidence="5" id="KW-1185">Reference proteome</keyword>
<dbReference type="AlphaFoldDB" id="A0A3N2DKD1"/>
<dbReference type="InterPro" id="IPR010099">
    <property type="entry name" value="SDR39U1"/>
</dbReference>
<name>A0A3N2DKD1_9GAMM</name>
<evidence type="ECO:0000256" key="1">
    <source>
        <dbReference type="ARBA" id="ARBA00009353"/>
    </source>
</evidence>
<dbReference type="InterPro" id="IPR001509">
    <property type="entry name" value="Epimerase_deHydtase"/>
</dbReference>
<comment type="caution">
    <text evidence="4">The sequence shown here is derived from an EMBL/GenBank/DDBJ whole genome shotgun (WGS) entry which is preliminary data.</text>
</comment>
<evidence type="ECO:0000259" key="2">
    <source>
        <dbReference type="Pfam" id="PF01370"/>
    </source>
</evidence>
<evidence type="ECO:0000259" key="3">
    <source>
        <dbReference type="Pfam" id="PF08338"/>
    </source>
</evidence>